<dbReference type="InterPro" id="IPR036291">
    <property type="entry name" value="NAD(P)-bd_dom_sf"/>
</dbReference>
<dbReference type="Gene3D" id="3.40.50.720">
    <property type="entry name" value="NAD(P)-binding Rossmann-like Domain"/>
    <property type="match status" value="1"/>
</dbReference>
<protein>
    <submittedName>
        <fullName evidence="2">SDR family oxidoreductase</fullName>
    </submittedName>
</protein>
<dbReference type="PANTHER" id="PTHR43162">
    <property type="match status" value="1"/>
</dbReference>
<name>A0A5J6IK23_STRC4</name>
<dbReference type="SUPFAM" id="SSF51735">
    <property type="entry name" value="NAD(P)-binding Rossmann-fold domains"/>
    <property type="match status" value="1"/>
</dbReference>
<organism evidence="2 3">
    <name type="scientific">Streptomyces coeruleorubidus</name>
    <dbReference type="NCBI Taxonomy" id="116188"/>
    <lineage>
        <taxon>Bacteria</taxon>
        <taxon>Bacillati</taxon>
        <taxon>Actinomycetota</taxon>
        <taxon>Actinomycetes</taxon>
        <taxon>Kitasatosporales</taxon>
        <taxon>Streptomycetaceae</taxon>
        <taxon>Streptomyces</taxon>
    </lineage>
</organism>
<accession>A0A5J6IK23</accession>
<dbReference type="InterPro" id="IPR051604">
    <property type="entry name" value="Ergot_Alk_Oxidoreductase"/>
</dbReference>
<sequence>MIMVTGASGTVGREVVARLVPLASVRLLTRSPACLAPPAPGVEVVVGDFSDPVRLATAFAGVRAVFVVTADPLRPDHDANIIDVALACGVRHVVKLSALAVADPAADDLITRWQRANEERLLASGLDWTLLRPRAFMSNTLAWAGQIRESGVVRGLGRDGRNSCVDPRDIAQVAVRALTRTGHEGKTYALTGPQGLSPADQVAEISAVLGREIRFEEVSQDQARQALLVRYPAPVADALMESARRTAAGAKSGIESGVAEVLGRPAGTFRQWAEDHRHAFTGGQAVLPGGALGNRVGPV</sequence>
<dbReference type="PANTHER" id="PTHR43162:SF1">
    <property type="entry name" value="PRESTALK A DIFFERENTIATION PROTEIN A"/>
    <property type="match status" value="1"/>
</dbReference>
<evidence type="ECO:0000259" key="1">
    <source>
        <dbReference type="Pfam" id="PF13460"/>
    </source>
</evidence>
<evidence type="ECO:0000313" key="2">
    <source>
        <dbReference type="EMBL" id="QEV28945.1"/>
    </source>
</evidence>
<proteinExistence type="predicted"/>
<evidence type="ECO:0000313" key="3">
    <source>
        <dbReference type="Proteomes" id="UP000326598"/>
    </source>
</evidence>
<feature type="domain" description="NAD(P)-binding" evidence="1">
    <location>
        <begin position="6"/>
        <end position="179"/>
    </location>
</feature>
<dbReference type="AlphaFoldDB" id="A0A5J6IK23"/>
<dbReference type="KEGG" id="scoe:CP976_35715"/>
<gene>
    <name evidence="2" type="ORF">CP976_35715</name>
</gene>
<dbReference type="Proteomes" id="UP000326598">
    <property type="component" value="Chromosome"/>
</dbReference>
<dbReference type="InterPro" id="IPR016040">
    <property type="entry name" value="NAD(P)-bd_dom"/>
</dbReference>
<reference evidence="2 3" key="1">
    <citation type="submission" date="2017-09" db="EMBL/GenBank/DDBJ databases">
        <authorList>
            <person name="Lee N."/>
            <person name="Cho B.-K."/>
        </authorList>
    </citation>
    <scope>NUCLEOTIDE SEQUENCE [LARGE SCALE GENOMIC DNA]</scope>
    <source>
        <strain evidence="2 3">ATCC 13740</strain>
    </source>
</reference>
<dbReference type="CDD" id="cd05269">
    <property type="entry name" value="TMR_SDR_a"/>
    <property type="match status" value="1"/>
</dbReference>
<dbReference type="Gene3D" id="3.90.25.10">
    <property type="entry name" value="UDP-galactose 4-epimerase, domain 1"/>
    <property type="match status" value="1"/>
</dbReference>
<dbReference type="Pfam" id="PF13460">
    <property type="entry name" value="NAD_binding_10"/>
    <property type="match status" value="1"/>
</dbReference>
<dbReference type="EMBL" id="CP023694">
    <property type="protein sequence ID" value="QEV28945.1"/>
    <property type="molecule type" value="Genomic_DNA"/>
</dbReference>